<dbReference type="EMBL" id="HBDY01010738">
    <property type="protein sequence ID" value="CAD8242101.1"/>
    <property type="molecule type" value="Transcribed_RNA"/>
</dbReference>
<evidence type="ECO:0000256" key="1">
    <source>
        <dbReference type="SAM" id="MobiDB-lite"/>
    </source>
</evidence>
<evidence type="ECO:0000256" key="2">
    <source>
        <dbReference type="SAM" id="Phobius"/>
    </source>
</evidence>
<organism evidence="3">
    <name type="scientific">Micromonas pusilla</name>
    <name type="common">Picoplanktonic green alga</name>
    <name type="synonym">Chromulina pusilla</name>
    <dbReference type="NCBI Taxonomy" id="38833"/>
    <lineage>
        <taxon>Eukaryota</taxon>
        <taxon>Viridiplantae</taxon>
        <taxon>Chlorophyta</taxon>
        <taxon>Mamiellophyceae</taxon>
        <taxon>Mamiellales</taxon>
        <taxon>Mamiellaceae</taxon>
        <taxon>Micromonas</taxon>
    </lineage>
</organism>
<reference evidence="3" key="1">
    <citation type="submission" date="2021-01" db="EMBL/GenBank/DDBJ databases">
        <authorList>
            <person name="Corre E."/>
            <person name="Pelletier E."/>
            <person name="Niang G."/>
            <person name="Scheremetjew M."/>
            <person name="Finn R."/>
            <person name="Kale V."/>
            <person name="Holt S."/>
            <person name="Cochrane G."/>
            <person name="Meng A."/>
            <person name="Brown T."/>
            <person name="Cohen L."/>
        </authorList>
    </citation>
    <scope>NUCLEOTIDE SEQUENCE</scope>
    <source>
        <strain evidence="3">RCC1614</strain>
    </source>
</reference>
<name>A0A7R9Y2V9_MICPS</name>
<protein>
    <submittedName>
        <fullName evidence="3">Uncharacterized protein</fullName>
    </submittedName>
</protein>
<keyword evidence="2" id="KW-0472">Membrane</keyword>
<keyword evidence="2" id="KW-0812">Transmembrane</keyword>
<proteinExistence type="predicted"/>
<accession>A0A7R9Y2V9</accession>
<feature type="region of interest" description="Disordered" evidence="1">
    <location>
        <begin position="230"/>
        <end position="275"/>
    </location>
</feature>
<feature type="compositionally biased region" description="Basic and acidic residues" evidence="1">
    <location>
        <begin position="234"/>
        <end position="260"/>
    </location>
</feature>
<keyword evidence="2" id="KW-1133">Transmembrane helix</keyword>
<feature type="transmembrane region" description="Helical" evidence="2">
    <location>
        <begin position="191"/>
        <end position="212"/>
    </location>
</feature>
<sequence length="275" mass="28775">MSKGKCGDAAHPQFAISGHGAPTSSSVTVAVTFANASDVLANDATLWTGARAPPVGVFCGGCRHRLNVSHLAGDVQFLVTSRGAFVDQGAYLDGELIPAVPGSDCDGQRANVRLTASSHALLWCGPTDPTVREATFTITSASGKTGHFMRSSFTLTRDDSQRDVLAGALGEGGGGVFCVADGGAEASDSRYGFLIATAVIVVVLGIVGGVVARRVKGRREGKALWSALEEVEAEEGRRSEAEAAARERRERRRDGMHPDGSEGVELVPVEEPRER</sequence>
<evidence type="ECO:0000313" key="3">
    <source>
        <dbReference type="EMBL" id="CAD8242101.1"/>
    </source>
</evidence>
<gene>
    <name evidence="3" type="ORF">MPUS1402_LOCUS8083</name>
</gene>
<dbReference type="AlphaFoldDB" id="A0A7R9Y2V9"/>